<dbReference type="AlphaFoldDB" id="A0A1R3I5A2"/>
<protein>
    <submittedName>
        <fullName evidence="1">Uncharacterized protein</fullName>
    </submittedName>
</protein>
<gene>
    <name evidence="1" type="ORF">CCACVL1_14848</name>
</gene>
<evidence type="ECO:0000313" key="1">
    <source>
        <dbReference type="EMBL" id="OMO77753.1"/>
    </source>
</evidence>
<organism evidence="1 2">
    <name type="scientific">Corchorus capsularis</name>
    <name type="common">Jute</name>
    <dbReference type="NCBI Taxonomy" id="210143"/>
    <lineage>
        <taxon>Eukaryota</taxon>
        <taxon>Viridiplantae</taxon>
        <taxon>Streptophyta</taxon>
        <taxon>Embryophyta</taxon>
        <taxon>Tracheophyta</taxon>
        <taxon>Spermatophyta</taxon>
        <taxon>Magnoliopsida</taxon>
        <taxon>eudicotyledons</taxon>
        <taxon>Gunneridae</taxon>
        <taxon>Pentapetalae</taxon>
        <taxon>rosids</taxon>
        <taxon>malvids</taxon>
        <taxon>Malvales</taxon>
        <taxon>Malvaceae</taxon>
        <taxon>Grewioideae</taxon>
        <taxon>Apeibeae</taxon>
        <taxon>Corchorus</taxon>
    </lineage>
</organism>
<evidence type="ECO:0000313" key="2">
    <source>
        <dbReference type="Proteomes" id="UP000188268"/>
    </source>
</evidence>
<accession>A0A1R3I5A2</accession>
<sequence length="37" mass="4226">MAIKCALINIGREHKYSCTRNEQLLPVNNATIKWPAK</sequence>
<dbReference type="Proteomes" id="UP000188268">
    <property type="component" value="Unassembled WGS sequence"/>
</dbReference>
<dbReference type="Gramene" id="OMO77753">
    <property type="protein sequence ID" value="OMO77753"/>
    <property type="gene ID" value="CCACVL1_14848"/>
</dbReference>
<dbReference type="EMBL" id="AWWV01010695">
    <property type="protein sequence ID" value="OMO77753.1"/>
    <property type="molecule type" value="Genomic_DNA"/>
</dbReference>
<comment type="caution">
    <text evidence="1">The sequence shown here is derived from an EMBL/GenBank/DDBJ whole genome shotgun (WGS) entry which is preliminary data.</text>
</comment>
<name>A0A1R3I5A2_COCAP</name>
<reference evidence="1 2" key="1">
    <citation type="submission" date="2013-09" db="EMBL/GenBank/DDBJ databases">
        <title>Corchorus capsularis genome sequencing.</title>
        <authorList>
            <person name="Alam M."/>
            <person name="Haque M.S."/>
            <person name="Islam M.S."/>
            <person name="Emdad E.M."/>
            <person name="Islam M.M."/>
            <person name="Ahmed B."/>
            <person name="Halim A."/>
            <person name="Hossen Q.M.M."/>
            <person name="Hossain M.Z."/>
            <person name="Ahmed R."/>
            <person name="Khan M.M."/>
            <person name="Islam R."/>
            <person name="Rashid M.M."/>
            <person name="Khan S.A."/>
            <person name="Rahman M.S."/>
            <person name="Alam M."/>
        </authorList>
    </citation>
    <scope>NUCLEOTIDE SEQUENCE [LARGE SCALE GENOMIC DNA]</scope>
    <source>
        <strain evidence="2">cv. CVL-1</strain>
        <tissue evidence="1">Whole seedling</tissue>
    </source>
</reference>
<keyword evidence="2" id="KW-1185">Reference proteome</keyword>
<feature type="non-terminal residue" evidence="1">
    <location>
        <position position="37"/>
    </location>
</feature>
<proteinExistence type="predicted"/>